<dbReference type="Proteomes" id="UP000535937">
    <property type="component" value="Unassembled WGS sequence"/>
</dbReference>
<evidence type="ECO:0000256" key="13">
    <source>
        <dbReference type="ARBA" id="ARBA00023288"/>
    </source>
</evidence>
<dbReference type="PIRSF" id="PIRSF000292">
    <property type="entry name" value="Ubi_od_II"/>
    <property type="match status" value="1"/>
</dbReference>
<keyword evidence="6 15" id="KW-0812">Transmembrane</keyword>
<keyword evidence="7" id="KW-0732">Signal</keyword>
<evidence type="ECO:0000256" key="11">
    <source>
        <dbReference type="ARBA" id="ARBA00023136"/>
    </source>
</evidence>
<dbReference type="PANTHER" id="PTHR22888">
    <property type="entry name" value="CYTOCHROME C OXIDASE, SUBUNIT II"/>
    <property type="match status" value="1"/>
</dbReference>
<keyword evidence="10 14" id="KW-0560">Oxidoreductase</keyword>
<dbReference type="Gene3D" id="2.60.40.420">
    <property type="entry name" value="Cupredoxins - blue copper proteins"/>
    <property type="match status" value="1"/>
</dbReference>
<evidence type="ECO:0000256" key="9">
    <source>
        <dbReference type="ARBA" id="ARBA00022989"/>
    </source>
</evidence>
<gene>
    <name evidence="18" type="ORF">FHS09_004262</name>
</gene>
<dbReference type="Gene3D" id="1.10.287.90">
    <property type="match status" value="1"/>
</dbReference>
<dbReference type="PROSITE" id="PS50999">
    <property type="entry name" value="COX2_TM"/>
    <property type="match status" value="1"/>
</dbReference>
<evidence type="ECO:0000256" key="15">
    <source>
        <dbReference type="SAM" id="Phobius"/>
    </source>
</evidence>
<evidence type="ECO:0000256" key="8">
    <source>
        <dbReference type="ARBA" id="ARBA00022982"/>
    </source>
</evidence>
<dbReference type="GO" id="GO:0005886">
    <property type="term" value="C:plasma membrane"/>
    <property type="evidence" value="ECO:0007669"/>
    <property type="project" value="UniProtKB-SubCell"/>
</dbReference>
<feature type="transmembrane region" description="Helical" evidence="15">
    <location>
        <begin position="25"/>
        <end position="49"/>
    </location>
</feature>
<dbReference type="GO" id="GO:0009486">
    <property type="term" value="F:cytochrome bo3 ubiquinol oxidase activity"/>
    <property type="evidence" value="ECO:0007669"/>
    <property type="project" value="InterPro"/>
</dbReference>
<dbReference type="Pfam" id="PF06481">
    <property type="entry name" value="COX_ARM"/>
    <property type="match status" value="1"/>
</dbReference>
<dbReference type="NCBIfam" id="TIGR01433">
    <property type="entry name" value="CyoA"/>
    <property type="match status" value="1"/>
</dbReference>
<evidence type="ECO:0000256" key="12">
    <source>
        <dbReference type="ARBA" id="ARBA00023139"/>
    </source>
</evidence>
<keyword evidence="9 15" id="KW-1133">Transmembrane helix</keyword>
<evidence type="ECO:0000256" key="14">
    <source>
        <dbReference type="PIRNR" id="PIRNR000292"/>
    </source>
</evidence>
<dbReference type="CDD" id="cd04212">
    <property type="entry name" value="CuRO_UO_II"/>
    <property type="match status" value="1"/>
</dbReference>
<feature type="domain" description="Cytochrome oxidase subunit II transmembrane region profile" evidence="17">
    <location>
        <begin position="3"/>
        <end position="100"/>
    </location>
</feature>
<evidence type="ECO:0000313" key="19">
    <source>
        <dbReference type="Proteomes" id="UP000535937"/>
    </source>
</evidence>
<dbReference type="InterPro" id="IPR045187">
    <property type="entry name" value="CcO_II"/>
</dbReference>
<organism evidence="18 19">
    <name type="scientific">Microbulbifer rhizosphaerae</name>
    <dbReference type="NCBI Taxonomy" id="1562603"/>
    <lineage>
        <taxon>Bacteria</taxon>
        <taxon>Pseudomonadati</taxon>
        <taxon>Pseudomonadota</taxon>
        <taxon>Gammaproteobacteria</taxon>
        <taxon>Cellvibrionales</taxon>
        <taxon>Microbulbiferaceae</taxon>
        <taxon>Microbulbifer</taxon>
    </lineage>
</organism>
<dbReference type="InterPro" id="IPR006333">
    <property type="entry name" value="Cyt_o_ubiquinol_oxidase_su2"/>
</dbReference>
<feature type="domain" description="Cytochrome oxidase subunit II copper A binding" evidence="16">
    <location>
        <begin position="106"/>
        <end position="218"/>
    </location>
</feature>
<evidence type="ECO:0000259" key="17">
    <source>
        <dbReference type="PROSITE" id="PS50999"/>
    </source>
</evidence>
<comment type="subcellular location">
    <subcellularLocation>
        <location evidence="1">Cell membrane</location>
        <topology evidence="1">Multi-pass membrane protein</topology>
    </subcellularLocation>
</comment>
<evidence type="ECO:0000256" key="5">
    <source>
        <dbReference type="ARBA" id="ARBA00022660"/>
    </source>
</evidence>
<sequence length="267" mass="29740">MDGCTLIRAPLLHPAGPVALAERDLLFTAVLVMLIVIVPVFIMAFLFAWRYRAFGGRGRYTPEWSYSAKIDAVIWLVPAAIVAALGYLLWNETHRLDPYRQLDPGTEALEVEVVAQNWKWLFIYPELGIASVNELAFPSGRPLSLKITSDTVMNSFFIPALGGQIYAMAGMQTRLNLLADKPGCFRGRNMQYSGDGFPEQHFKALALPRKDFDSWVANVRKSPRTLDRTTYRALAAPSIGHPVSYYSGVTPNLFDSIIAKYTGGHPE</sequence>
<keyword evidence="12" id="KW-0564">Palmitate</keyword>
<dbReference type="SUPFAM" id="SSF49503">
    <property type="entry name" value="Cupredoxins"/>
    <property type="match status" value="1"/>
</dbReference>
<dbReference type="InterPro" id="IPR002429">
    <property type="entry name" value="CcO_II-like_C"/>
</dbReference>
<evidence type="ECO:0000256" key="1">
    <source>
        <dbReference type="ARBA" id="ARBA00004651"/>
    </source>
</evidence>
<keyword evidence="5 14" id="KW-0679">Respiratory chain</keyword>
<evidence type="ECO:0000313" key="18">
    <source>
        <dbReference type="EMBL" id="MBB3063404.1"/>
    </source>
</evidence>
<dbReference type="InterPro" id="IPR008972">
    <property type="entry name" value="Cupredoxin"/>
</dbReference>
<keyword evidence="13" id="KW-0449">Lipoprotein</keyword>
<dbReference type="InterPro" id="IPR036257">
    <property type="entry name" value="Cyt_c_oxidase_su2_TM_sf"/>
</dbReference>
<reference evidence="18 19" key="1">
    <citation type="submission" date="2020-08" db="EMBL/GenBank/DDBJ databases">
        <title>Genomic Encyclopedia of Type Strains, Phase III (KMG-III): the genomes of soil and plant-associated and newly described type strains.</title>
        <authorList>
            <person name="Whitman W."/>
        </authorList>
    </citation>
    <scope>NUCLEOTIDE SEQUENCE [LARGE SCALE GENOMIC DNA]</scope>
    <source>
        <strain evidence="18 19">CECT 8799</strain>
    </source>
</reference>
<evidence type="ECO:0000256" key="4">
    <source>
        <dbReference type="ARBA" id="ARBA00022475"/>
    </source>
</evidence>
<dbReference type="RefSeq" id="WP_183463552.1">
    <property type="nucleotide sequence ID" value="NZ_JACHWZ010000030.1"/>
</dbReference>
<dbReference type="InterPro" id="IPR010514">
    <property type="entry name" value="COX_ARM"/>
</dbReference>
<evidence type="ECO:0000256" key="10">
    <source>
        <dbReference type="ARBA" id="ARBA00023002"/>
    </source>
</evidence>
<proteinExistence type="inferred from homology"/>
<feature type="transmembrane region" description="Helical" evidence="15">
    <location>
        <begin position="70"/>
        <end position="90"/>
    </location>
</feature>
<comment type="similarity">
    <text evidence="2 14">Belongs to the cytochrome c oxidase subunit 2 family.</text>
</comment>
<dbReference type="PROSITE" id="PS50857">
    <property type="entry name" value="COX2_CUA"/>
    <property type="match status" value="1"/>
</dbReference>
<keyword evidence="19" id="KW-1185">Reference proteome</keyword>
<keyword evidence="4 14" id="KW-1003">Cell membrane</keyword>
<evidence type="ECO:0000256" key="2">
    <source>
        <dbReference type="ARBA" id="ARBA00007866"/>
    </source>
</evidence>
<comment type="caution">
    <text evidence="18">The sequence shown here is derived from an EMBL/GenBank/DDBJ whole genome shotgun (WGS) entry which is preliminary data.</text>
</comment>
<dbReference type="GO" id="GO:0004129">
    <property type="term" value="F:cytochrome-c oxidase activity"/>
    <property type="evidence" value="ECO:0007669"/>
    <property type="project" value="UniProtKB-UniRule"/>
</dbReference>
<evidence type="ECO:0000256" key="6">
    <source>
        <dbReference type="ARBA" id="ARBA00022692"/>
    </source>
</evidence>
<dbReference type="InterPro" id="IPR011759">
    <property type="entry name" value="Cyt_c_oxidase_su2_TM_dom"/>
</dbReference>
<dbReference type="GO" id="GO:0042773">
    <property type="term" value="P:ATP synthesis coupled electron transport"/>
    <property type="evidence" value="ECO:0007669"/>
    <property type="project" value="TreeGrafter"/>
</dbReference>
<name>A0A7W4ZCG3_9GAMM</name>
<dbReference type="AlphaFoldDB" id="A0A7W4ZCG3"/>
<evidence type="ECO:0000259" key="16">
    <source>
        <dbReference type="PROSITE" id="PS50857"/>
    </source>
</evidence>
<dbReference type="GO" id="GO:0005507">
    <property type="term" value="F:copper ion binding"/>
    <property type="evidence" value="ECO:0007669"/>
    <property type="project" value="InterPro"/>
</dbReference>
<accession>A0A7W4ZCG3</accession>
<dbReference type="EMBL" id="JACHWZ010000030">
    <property type="protein sequence ID" value="MBB3063404.1"/>
    <property type="molecule type" value="Genomic_DNA"/>
</dbReference>
<dbReference type="InterPro" id="IPR034227">
    <property type="entry name" value="CuRO_UO_II"/>
</dbReference>
<keyword evidence="3 14" id="KW-0813">Transport</keyword>
<protein>
    <recommendedName>
        <fullName evidence="14">Ubiquinol oxidase subunit 2</fullName>
    </recommendedName>
</protein>
<evidence type="ECO:0000256" key="3">
    <source>
        <dbReference type="ARBA" id="ARBA00022448"/>
    </source>
</evidence>
<keyword evidence="8 14" id="KW-0249">Electron transport</keyword>
<dbReference type="PANTHER" id="PTHR22888:SF18">
    <property type="entry name" value="CYTOCHROME BO(3) UBIQUINOL OXIDASE SUBUNIT 2"/>
    <property type="match status" value="1"/>
</dbReference>
<evidence type="ECO:0000256" key="7">
    <source>
        <dbReference type="ARBA" id="ARBA00022729"/>
    </source>
</evidence>
<dbReference type="SUPFAM" id="SSF81464">
    <property type="entry name" value="Cytochrome c oxidase subunit II-like, transmembrane region"/>
    <property type="match status" value="1"/>
</dbReference>
<dbReference type="GO" id="GO:0016682">
    <property type="term" value="F:oxidoreductase activity, acting on diphenols and related substances as donors, oxygen as acceptor"/>
    <property type="evidence" value="ECO:0007669"/>
    <property type="project" value="InterPro"/>
</dbReference>
<keyword evidence="11 14" id="KW-0472">Membrane</keyword>